<gene>
    <name evidence="1" type="ORF">C3928_05760</name>
</gene>
<sequence length="86" mass="10148">MGIYEIIITPVSAHLNKTFIDSLINFILNRYNIIKQNWPKPYVLGSALYKLPRGVYFIRHAHGWFRNRNNTYQRTPEKLCRAGIVI</sequence>
<dbReference type="EMBL" id="PQWY01000010">
    <property type="protein sequence ID" value="PPK31536.1"/>
    <property type="molecule type" value="Genomic_DNA"/>
</dbReference>
<dbReference type="Proteomes" id="UP000239239">
    <property type="component" value="Unassembled WGS sequence"/>
</dbReference>
<protein>
    <submittedName>
        <fullName evidence="1">Uncharacterized protein</fullName>
    </submittedName>
</protein>
<comment type="caution">
    <text evidence="1">The sequence shown here is derived from an EMBL/GenBank/DDBJ whole genome shotgun (WGS) entry which is preliminary data.</text>
</comment>
<evidence type="ECO:0000313" key="2">
    <source>
        <dbReference type="Proteomes" id="UP000239239"/>
    </source>
</evidence>
<organism evidence="1 2">
    <name type="scientific">Legionella pneumophila</name>
    <dbReference type="NCBI Taxonomy" id="446"/>
    <lineage>
        <taxon>Bacteria</taxon>
        <taxon>Pseudomonadati</taxon>
        <taxon>Pseudomonadota</taxon>
        <taxon>Gammaproteobacteria</taxon>
        <taxon>Legionellales</taxon>
        <taxon>Legionellaceae</taxon>
        <taxon>Legionella</taxon>
    </lineage>
</organism>
<reference evidence="1 2" key="1">
    <citation type="submission" date="2018-02" db="EMBL/GenBank/DDBJ databases">
        <title>Draft genome sequences of four Legionella pneumophila clinical strains isolated in Ontario.</title>
        <authorList>
            <person name="Fortuna A."/>
            <person name="Ramnarine R."/>
            <person name="Li A."/>
            <person name="Frantz C."/>
            <person name="Mallo G."/>
        </authorList>
    </citation>
    <scope>NUCLEOTIDE SEQUENCE [LARGE SCALE GENOMIC DNA]</scope>
    <source>
        <strain evidence="1 2">LG61</strain>
    </source>
</reference>
<dbReference type="AlphaFoldDB" id="A0A2S6F2B5"/>
<evidence type="ECO:0000313" key="1">
    <source>
        <dbReference type="EMBL" id="PPK31536.1"/>
    </source>
</evidence>
<name>A0A2S6F2B5_LEGPN</name>
<accession>A0A2S6F2B5</accession>
<proteinExistence type="predicted"/>